<dbReference type="EMBL" id="KZ678591">
    <property type="protein sequence ID" value="PSR78806.1"/>
    <property type="molecule type" value="Genomic_DNA"/>
</dbReference>
<comment type="subcellular location">
    <subcellularLocation>
        <location evidence="1">Endoplasmic reticulum membrane</location>
        <topology evidence="1">Multi-pass membrane protein</topology>
    </subcellularLocation>
</comment>
<dbReference type="STRING" id="2025994.A0A2T2ZX42"/>
<comment type="similarity">
    <text evidence="2 9">Belongs to the WRB/GET1 family.</text>
</comment>
<comment type="caution">
    <text evidence="9">Lacks conserved residue(s) required for the propagation of feature annotation.</text>
</comment>
<evidence type="ECO:0000256" key="1">
    <source>
        <dbReference type="ARBA" id="ARBA00004477"/>
    </source>
</evidence>
<keyword evidence="8 9" id="KW-0472">Membrane</keyword>
<dbReference type="PANTHER" id="PTHR42650">
    <property type="entry name" value="TAIL-ANCHORED PROTEIN INSERTION RECEPTOR WRB"/>
    <property type="match status" value="1"/>
</dbReference>
<dbReference type="FunCoup" id="A0A2T2ZX42">
    <property type="interactions" value="29"/>
</dbReference>
<sequence length="210" mass="23565">MASLLAIVLMVEVAVAVVNSVGAATINNLLWKIYTAAPIGTSVQMREQRELQQAYLKVRRELTATSSQDEFAKWAKLRRQHDKMFEELEKKKSGIDTSKASFEKTINAVRWFSTSGARWFLPFWFSREPLFWLPHGLFPYYAEWLISFPRAPLGSVSIVSWQLACTGVVALVADAISALLKLVDDARNQAGQKATTKQREAPVEANSKDS</sequence>
<dbReference type="GO" id="GO:0005789">
    <property type="term" value="C:endoplasmic reticulum membrane"/>
    <property type="evidence" value="ECO:0007669"/>
    <property type="project" value="UniProtKB-SubCell"/>
</dbReference>
<dbReference type="Gene3D" id="1.10.287.660">
    <property type="entry name" value="Helix hairpin bin"/>
    <property type="match status" value="1"/>
</dbReference>
<reference evidence="12 13" key="1">
    <citation type="journal article" date="2018" name="Mycol. Prog.">
        <title>Coniella lustricola, a new species from submerged detritus.</title>
        <authorList>
            <person name="Raudabaugh D.B."/>
            <person name="Iturriaga T."/>
            <person name="Carver A."/>
            <person name="Mondo S."/>
            <person name="Pangilinan J."/>
            <person name="Lipzen A."/>
            <person name="He G."/>
            <person name="Amirebrahimi M."/>
            <person name="Grigoriev I.V."/>
            <person name="Miller A.N."/>
        </authorList>
    </citation>
    <scope>NUCLEOTIDE SEQUENCE [LARGE SCALE GENOMIC DNA]</scope>
    <source>
        <strain evidence="12 13">B22-T-1</strain>
    </source>
</reference>
<dbReference type="InterPro" id="IPR028945">
    <property type="entry name" value="Get1"/>
</dbReference>
<keyword evidence="5 9" id="KW-0256">Endoplasmic reticulum</keyword>
<dbReference type="Pfam" id="PF04420">
    <property type="entry name" value="CHD5"/>
    <property type="match status" value="1"/>
</dbReference>
<evidence type="ECO:0000256" key="11">
    <source>
        <dbReference type="SAM" id="SignalP"/>
    </source>
</evidence>
<dbReference type="InterPro" id="IPR029012">
    <property type="entry name" value="Helix_hairpin_bin_sf"/>
</dbReference>
<keyword evidence="3 9" id="KW-0813">Transport</keyword>
<evidence type="ECO:0000256" key="6">
    <source>
        <dbReference type="ARBA" id="ARBA00022989"/>
    </source>
</evidence>
<keyword evidence="7" id="KW-0175">Coiled coil</keyword>
<evidence type="ECO:0000256" key="2">
    <source>
        <dbReference type="ARBA" id="ARBA00010799"/>
    </source>
</evidence>
<dbReference type="PANTHER" id="PTHR42650:SF1">
    <property type="entry name" value="GUIDED ENTRY OF TAIL-ANCHORED PROTEINS FACTOR 1"/>
    <property type="match status" value="1"/>
</dbReference>
<accession>A0A2T2ZX42</accession>
<keyword evidence="4 9" id="KW-0812">Transmembrane</keyword>
<feature type="topological domain" description="Cytoplasmic" evidence="9">
    <location>
        <begin position="173"/>
        <end position="210"/>
    </location>
</feature>
<dbReference type="FunFam" id="1.10.287.660:FF:000006">
    <property type="entry name" value="Protein GET1"/>
    <property type="match status" value="1"/>
</dbReference>
<organism evidence="12 13">
    <name type="scientific">Coniella lustricola</name>
    <dbReference type="NCBI Taxonomy" id="2025994"/>
    <lineage>
        <taxon>Eukaryota</taxon>
        <taxon>Fungi</taxon>
        <taxon>Dikarya</taxon>
        <taxon>Ascomycota</taxon>
        <taxon>Pezizomycotina</taxon>
        <taxon>Sordariomycetes</taxon>
        <taxon>Sordariomycetidae</taxon>
        <taxon>Diaporthales</taxon>
        <taxon>Schizoparmaceae</taxon>
        <taxon>Coniella</taxon>
    </lineage>
</organism>
<evidence type="ECO:0000313" key="12">
    <source>
        <dbReference type="EMBL" id="PSR78806.1"/>
    </source>
</evidence>
<evidence type="ECO:0000256" key="9">
    <source>
        <dbReference type="HAMAP-Rule" id="MF_03113"/>
    </source>
</evidence>
<protein>
    <submittedName>
        <fullName evidence="12">CHD5-like protein-domain-containing protein</fullName>
    </submittedName>
</protein>
<feature type="topological domain" description="Lumenal" evidence="9">
    <location>
        <begin position="1"/>
        <end position="4"/>
    </location>
</feature>
<gene>
    <name evidence="9" type="primary">GET1</name>
    <name evidence="12" type="ORF">BD289DRAFT_114245</name>
</gene>
<dbReference type="GO" id="GO:0071816">
    <property type="term" value="P:tail-anchored membrane protein insertion into ER membrane"/>
    <property type="evidence" value="ECO:0007669"/>
    <property type="project" value="InterPro"/>
</dbReference>
<evidence type="ECO:0000256" key="8">
    <source>
        <dbReference type="ARBA" id="ARBA00023136"/>
    </source>
</evidence>
<feature type="region of interest" description="Disordered" evidence="10">
    <location>
        <begin position="191"/>
        <end position="210"/>
    </location>
</feature>
<proteinExistence type="inferred from homology"/>
<dbReference type="InterPro" id="IPR027538">
    <property type="entry name" value="Get1_fungi"/>
</dbReference>
<dbReference type="HAMAP" id="MF_03113">
    <property type="entry name" value="Get1"/>
    <property type="match status" value="1"/>
</dbReference>
<keyword evidence="6 9" id="KW-1133">Transmembrane helix</keyword>
<dbReference type="OrthoDB" id="69461at2759"/>
<name>A0A2T2ZX42_9PEZI</name>
<evidence type="ECO:0000256" key="10">
    <source>
        <dbReference type="SAM" id="MobiDB-lite"/>
    </source>
</evidence>
<keyword evidence="13" id="KW-1185">Reference proteome</keyword>
<evidence type="ECO:0000256" key="4">
    <source>
        <dbReference type="ARBA" id="ARBA00022692"/>
    </source>
</evidence>
<evidence type="ECO:0000256" key="7">
    <source>
        <dbReference type="ARBA" id="ARBA00023054"/>
    </source>
</evidence>
<dbReference type="Proteomes" id="UP000241462">
    <property type="component" value="Unassembled WGS sequence"/>
</dbReference>
<feature type="signal peptide" evidence="11">
    <location>
        <begin position="1"/>
        <end position="16"/>
    </location>
</feature>
<evidence type="ECO:0000256" key="3">
    <source>
        <dbReference type="ARBA" id="ARBA00022448"/>
    </source>
</evidence>
<feature type="chain" id="PRO_5015593324" evidence="11">
    <location>
        <begin position="17"/>
        <end position="210"/>
    </location>
</feature>
<dbReference type="AlphaFoldDB" id="A0A2T2ZX42"/>
<keyword evidence="11" id="KW-0732">Signal</keyword>
<dbReference type="GO" id="GO:0043495">
    <property type="term" value="F:protein-membrane adaptor activity"/>
    <property type="evidence" value="ECO:0007669"/>
    <property type="project" value="TreeGrafter"/>
</dbReference>
<dbReference type="GO" id="GO:0043529">
    <property type="term" value="C:GET complex"/>
    <property type="evidence" value="ECO:0007669"/>
    <property type="project" value="InterPro"/>
</dbReference>
<evidence type="ECO:0000313" key="13">
    <source>
        <dbReference type="Proteomes" id="UP000241462"/>
    </source>
</evidence>
<evidence type="ECO:0000256" key="5">
    <source>
        <dbReference type="ARBA" id="ARBA00022824"/>
    </source>
</evidence>
<dbReference type="InParanoid" id="A0A2T2ZX42"/>
<feature type="compositionally biased region" description="Basic and acidic residues" evidence="10">
    <location>
        <begin position="197"/>
        <end position="210"/>
    </location>
</feature>